<dbReference type="AlphaFoldDB" id="A0A2T0MK27"/>
<feature type="chain" id="PRO_5015604241" evidence="1">
    <location>
        <begin position="22"/>
        <end position="180"/>
    </location>
</feature>
<dbReference type="OrthoDB" id="1443169at2"/>
<name>A0A2T0MK27_9FLAO</name>
<organism evidence="2 3">
    <name type="scientific">Flagellimonas meridianipacifica</name>
    <dbReference type="NCBI Taxonomy" id="1080225"/>
    <lineage>
        <taxon>Bacteria</taxon>
        <taxon>Pseudomonadati</taxon>
        <taxon>Bacteroidota</taxon>
        <taxon>Flavobacteriia</taxon>
        <taxon>Flavobacteriales</taxon>
        <taxon>Flavobacteriaceae</taxon>
        <taxon>Flagellimonas</taxon>
    </lineage>
</organism>
<protein>
    <submittedName>
        <fullName evidence="2">Conjugative transposon protein TraO</fullName>
    </submittedName>
</protein>
<dbReference type="RefSeq" id="WP_106144791.1">
    <property type="nucleotide sequence ID" value="NZ_PVYX01000001.1"/>
</dbReference>
<accession>A0A2T0MK27</accession>
<dbReference type="EMBL" id="PVYX01000001">
    <property type="protein sequence ID" value="PRX57934.1"/>
    <property type="molecule type" value="Genomic_DNA"/>
</dbReference>
<evidence type="ECO:0000313" key="3">
    <source>
        <dbReference type="Proteomes" id="UP000237640"/>
    </source>
</evidence>
<feature type="signal peptide" evidence="1">
    <location>
        <begin position="1"/>
        <end position="21"/>
    </location>
</feature>
<proteinExistence type="predicted"/>
<dbReference type="InterPro" id="IPR018899">
    <property type="entry name" value="Conjug_transposon_Tra0"/>
</dbReference>
<comment type="caution">
    <text evidence="2">The sequence shown here is derived from an EMBL/GenBank/DDBJ whole genome shotgun (WGS) entry which is preliminary data.</text>
</comment>
<dbReference type="Pfam" id="PF10626">
    <property type="entry name" value="TraO"/>
    <property type="match status" value="1"/>
</dbReference>
<evidence type="ECO:0000313" key="2">
    <source>
        <dbReference type="EMBL" id="PRX57934.1"/>
    </source>
</evidence>
<dbReference type="Proteomes" id="UP000237640">
    <property type="component" value="Unassembled WGS sequence"/>
</dbReference>
<keyword evidence="3" id="KW-1185">Reference proteome</keyword>
<gene>
    <name evidence="2" type="ORF">CLV81_1948</name>
</gene>
<reference evidence="2 3" key="1">
    <citation type="submission" date="2018-03" db="EMBL/GenBank/DDBJ databases">
        <title>Genomic Encyclopedia of Archaeal and Bacterial Type Strains, Phase II (KMG-II): from individual species to whole genera.</title>
        <authorList>
            <person name="Goeker M."/>
        </authorList>
    </citation>
    <scope>NUCLEOTIDE SEQUENCE [LARGE SCALE GENOMIC DNA]</scope>
    <source>
        <strain evidence="2 3">DSM 25027</strain>
    </source>
</reference>
<keyword evidence="1" id="KW-0732">Signal</keyword>
<evidence type="ECO:0000256" key="1">
    <source>
        <dbReference type="SAM" id="SignalP"/>
    </source>
</evidence>
<sequence length="180" mass="20258">MSKRNVFSLVFLILFMSIVHAQRSNASFGVLPIYKVNGYGISGNFNYYHNATDYFQISLVAAFSEEQPNSAAAFPFEDYLVNLGYFTTVLTSTKRGISIFFGGGPSLGYEIINDNMVEVSFGVQTPESTWVYRAFASFEMNFYLTDSLSLIVPTTGIYHYNSEVEEIKLLLGLGIRFYLN</sequence>